<dbReference type="Gene3D" id="3.55.50.30">
    <property type="match status" value="1"/>
</dbReference>
<dbReference type="SUPFAM" id="SSF56935">
    <property type="entry name" value="Porins"/>
    <property type="match status" value="1"/>
</dbReference>
<keyword evidence="4" id="KW-0410">Iron transport</keyword>
<keyword evidence="10 12" id="KW-0472">Membrane</keyword>
<dbReference type="InterPro" id="IPR036942">
    <property type="entry name" value="Beta-barrel_TonB_sf"/>
</dbReference>
<keyword evidence="3 12" id="KW-1134">Transmembrane beta strand</keyword>
<feature type="chain" id="PRO_5046596228" evidence="14">
    <location>
        <begin position="22"/>
        <end position="793"/>
    </location>
</feature>
<keyword evidence="2 12" id="KW-0813">Transport</keyword>
<dbReference type="PANTHER" id="PTHR32552:SF68">
    <property type="entry name" value="FERRICHROME OUTER MEMBRANE TRANSPORTER_PHAGE RECEPTOR"/>
    <property type="match status" value="1"/>
</dbReference>
<accession>A0ABW0SRS1</accession>
<dbReference type="InterPro" id="IPR000531">
    <property type="entry name" value="Beta-barrel_TonB"/>
</dbReference>
<dbReference type="CDD" id="cd01347">
    <property type="entry name" value="ligand_gated_channel"/>
    <property type="match status" value="1"/>
</dbReference>
<evidence type="ECO:0000313" key="16">
    <source>
        <dbReference type="EMBL" id="MFC5579550.1"/>
    </source>
</evidence>
<dbReference type="Gene3D" id="2.170.130.10">
    <property type="entry name" value="TonB-dependent receptor, plug domain"/>
    <property type="match status" value="1"/>
</dbReference>
<organism evidence="16 17">
    <name type="scientific">Rhodanobacter terrae</name>
    <dbReference type="NCBI Taxonomy" id="418647"/>
    <lineage>
        <taxon>Bacteria</taxon>
        <taxon>Pseudomonadati</taxon>
        <taxon>Pseudomonadota</taxon>
        <taxon>Gammaproteobacteria</taxon>
        <taxon>Lysobacterales</taxon>
        <taxon>Rhodanobacteraceae</taxon>
        <taxon>Rhodanobacter</taxon>
    </lineage>
</organism>
<comment type="subcellular location">
    <subcellularLocation>
        <location evidence="1 12">Cell outer membrane</location>
        <topology evidence="1 12">Multi-pass membrane protein</topology>
    </subcellularLocation>
</comment>
<evidence type="ECO:0000256" key="4">
    <source>
        <dbReference type="ARBA" id="ARBA00022496"/>
    </source>
</evidence>
<sequence>MGRVALLFACGCLWAPSVVLAAAATPHIHFAIPPQALSTALIAFGKQTDVQVLTAGGTTAAFRSVGVSGTFTPDAALVRLLQGTGLSYAFIDAGTVVVKPRAPESTGSLSAGAASTQASVADAKLLAPIHADGIVEQDTGYLTDITRSATRTDSDLIDVPQAISVVTRDLMDSQQIRTVADAVRNVAGVQYIDSADSLPNFQIRGFNPGNGMTDGMPNSIAAVGDFPPLIGVERVEVLKGPETILGDSVGNADFGGLINVVMKKPQREPVRELSYSVGEYGDTQAGIDLAGPWGDGKQLTYRLVLSGEYADRTAQGYHGQRSSYFAPSIGWHDATTKLTVGVERILNRLPIPDHTILLNDSVSSASPPGTLAGNPSDHSTYRTSRFYYVLEHQLGDVWMFRSRGQYVRQSTDQQDWILINPSSTGNVDAVGEVYRYADAYYTLQNDITATFGQRLTHTVVVGFDYSRSLIGHSDGVFGYFGSVPYNIFTGTPLPPASSVVQAANDIYVPGSPWSTGSGLFLQDQIAVGEHWDVLLAWRRTAYELSTYDIHGNAWNLHKTQWVPSLGLVYKITPDIAFYGSTAKGFQPDTLLGKNGRPLVPALSRQIEAGAKFDLFQDHARLTVSWYRIMLDRSYDLQSVQPPYFYTPGSGQTNNGVEIEFTGRLAPGLDITTSYTNARIGNHDGTPPTGAPRQHFNLWASYGFRSTALRGWGVAGGVRARSRSLGQTTDGNTYFDIPGQASVDANVWYRAKNWSAALGVKNLLGRNLLSDNFDETFVPLHNRRTFLLTGTCDF</sequence>
<comment type="caution">
    <text evidence="16">The sequence shown here is derived from an EMBL/GenBank/DDBJ whole genome shotgun (WGS) entry which is preliminary data.</text>
</comment>
<name>A0ABW0SRS1_9GAMM</name>
<proteinExistence type="inferred from homology"/>
<dbReference type="InterPro" id="IPR012910">
    <property type="entry name" value="Plug_dom"/>
</dbReference>
<keyword evidence="11 12" id="KW-0998">Cell outer membrane</keyword>
<dbReference type="EMBL" id="JBHSNG010000001">
    <property type="protein sequence ID" value="MFC5579550.1"/>
    <property type="molecule type" value="Genomic_DNA"/>
</dbReference>
<evidence type="ECO:0000256" key="10">
    <source>
        <dbReference type="ARBA" id="ARBA00023136"/>
    </source>
</evidence>
<keyword evidence="9 13" id="KW-0798">TonB box</keyword>
<evidence type="ECO:0000256" key="13">
    <source>
        <dbReference type="RuleBase" id="RU003357"/>
    </source>
</evidence>
<evidence type="ECO:0000259" key="15">
    <source>
        <dbReference type="SMART" id="SM00965"/>
    </source>
</evidence>
<dbReference type="PROSITE" id="PS52016">
    <property type="entry name" value="TONB_DEPENDENT_REC_3"/>
    <property type="match status" value="1"/>
</dbReference>
<dbReference type="SMART" id="SM00965">
    <property type="entry name" value="STN"/>
    <property type="match status" value="1"/>
</dbReference>
<protein>
    <submittedName>
        <fullName evidence="16">TonB-dependent siderophore receptor</fullName>
    </submittedName>
</protein>
<dbReference type="Proteomes" id="UP001596111">
    <property type="component" value="Unassembled WGS sequence"/>
</dbReference>
<evidence type="ECO:0000256" key="11">
    <source>
        <dbReference type="ARBA" id="ARBA00023237"/>
    </source>
</evidence>
<feature type="signal peptide" evidence="14">
    <location>
        <begin position="1"/>
        <end position="21"/>
    </location>
</feature>
<comment type="similarity">
    <text evidence="12 13">Belongs to the TonB-dependent receptor family.</text>
</comment>
<reference evidence="17" key="1">
    <citation type="journal article" date="2019" name="Int. J. Syst. Evol. Microbiol.">
        <title>The Global Catalogue of Microorganisms (GCM) 10K type strain sequencing project: providing services to taxonomists for standard genome sequencing and annotation.</title>
        <authorList>
            <consortium name="The Broad Institute Genomics Platform"/>
            <consortium name="The Broad Institute Genome Sequencing Center for Infectious Disease"/>
            <person name="Wu L."/>
            <person name="Ma J."/>
        </authorList>
    </citation>
    <scope>NUCLEOTIDE SEQUENCE [LARGE SCALE GENOMIC DNA]</scope>
    <source>
        <strain evidence="17">CGMCC 1.13587</strain>
    </source>
</reference>
<feature type="domain" description="Secretin/TonB short N-terminal" evidence="15">
    <location>
        <begin position="50"/>
        <end position="101"/>
    </location>
</feature>
<evidence type="ECO:0000256" key="3">
    <source>
        <dbReference type="ARBA" id="ARBA00022452"/>
    </source>
</evidence>
<keyword evidence="5 12" id="KW-0812">Transmembrane</keyword>
<evidence type="ECO:0000256" key="7">
    <source>
        <dbReference type="ARBA" id="ARBA00023004"/>
    </source>
</evidence>
<evidence type="ECO:0000256" key="9">
    <source>
        <dbReference type="ARBA" id="ARBA00023077"/>
    </source>
</evidence>
<dbReference type="PANTHER" id="PTHR32552">
    <property type="entry name" value="FERRICHROME IRON RECEPTOR-RELATED"/>
    <property type="match status" value="1"/>
</dbReference>
<evidence type="ECO:0000256" key="8">
    <source>
        <dbReference type="ARBA" id="ARBA00023065"/>
    </source>
</evidence>
<dbReference type="Pfam" id="PF00593">
    <property type="entry name" value="TonB_dep_Rec_b-barrel"/>
    <property type="match status" value="1"/>
</dbReference>
<gene>
    <name evidence="16" type="ORF">ACFPPB_00265</name>
</gene>
<dbReference type="Gene3D" id="2.40.170.20">
    <property type="entry name" value="TonB-dependent receptor, beta-barrel domain"/>
    <property type="match status" value="1"/>
</dbReference>
<evidence type="ECO:0000256" key="6">
    <source>
        <dbReference type="ARBA" id="ARBA00022729"/>
    </source>
</evidence>
<evidence type="ECO:0000313" key="17">
    <source>
        <dbReference type="Proteomes" id="UP001596111"/>
    </source>
</evidence>
<dbReference type="InterPro" id="IPR039426">
    <property type="entry name" value="TonB-dep_rcpt-like"/>
</dbReference>
<evidence type="ECO:0000256" key="5">
    <source>
        <dbReference type="ARBA" id="ARBA00022692"/>
    </source>
</evidence>
<evidence type="ECO:0000256" key="14">
    <source>
        <dbReference type="SAM" id="SignalP"/>
    </source>
</evidence>
<dbReference type="Pfam" id="PF07715">
    <property type="entry name" value="Plug"/>
    <property type="match status" value="1"/>
</dbReference>
<keyword evidence="16" id="KW-0675">Receptor</keyword>
<keyword evidence="17" id="KW-1185">Reference proteome</keyword>
<evidence type="ECO:0000256" key="1">
    <source>
        <dbReference type="ARBA" id="ARBA00004571"/>
    </source>
</evidence>
<dbReference type="Pfam" id="PF07660">
    <property type="entry name" value="STN"/>
    <property type="match status" value="1"/>
</dbReference>
<dbReference type="InterPro" id="IPR011662">
    <property type="entry name" value="Secretin/TonB_short_N"/>
</dbReference>
<evidence type="ECO:0000256" key="12">
    <source>
        <dbReference type="PROSITE-ProRule" id="PRU01360"/>
    </source>
</evidence>
<evidence type="ECO:0000256" key="2">
    <source>
        <dbReference type="ARBA" id="ARBA00022448"/>
    </source>
</evidence>
<dbReference type="RefSeq" id="WP_377323230.1">
    <property type="nucleotide sequence ID" value="NZ_JBHSNG010000001.1"/>
</dbReference>
<dbReference type="InterPro" id="IPR037066">
    <property type="entry name" value="Plug_dom_sf"/>
</dbReference>
<keyword evidence="8" id="KW-0406">Ion transport</keyword>
<keyword evidence="7" id="KW-0408">Iron</keyword>
<keyword evidence="6 14" id="KW-0732">Signal</keyword>